<dbReference type="EMBL" id="JACGCM010000750">
    <property type="protein sequence ID" value="KAF6167397.1"/>
    <property type="molecule type" value="Genomic_DNA"/>
</dbReference>
<comment type="caution">
    <text evidence="9">The sequence shown here is derived from an EMBL/GenBank/DDBJ whole genome shotgun (WGS) entry which is preliminary data.</text>
</comment>
<dbReference type="PANTHER" id="PTHR15169">
    <property type="entry name" value="DAMAGE-SPECIFIC DNA BINDING PROTEIN 2"/>
    <property type="match status" value="1"/>
</dbReference>
<dbReference type="InterPro" id="IPR027417">
    <property type="entry name" value="P-loop_NTPase"/>
</dbReference>
<sequence length="489" mass="55218">MVNNEEDEGYLCQDCEGIWVQNTVDVQNNKDVEVNEGVQIDIARKAKHIVENLGSTNNLNPRVPKEARKLALMTMGKVWREHKVQKRKVINIEDDLEQALAKYSEDDQIDVGEVNLAVLFCPECTRRVRVMGFDISPTIYNNIQHSGVLVQSLQEEVKELREEVFMFDCVSGLTTSLDNYGCILANDMSLGKTLQFITLLYTLLRQGFDGEPLVKKAISVTSTSLVSNWESEIKNHPMLCKVLIVSYKTFRIHSSKLDKSSSCDLLMCNEARKLKNDQTLTNKNDLEEFFAMVNLLIQEFFSPANDETVYATSSDGTISSTDLECGMSFPLMNLNPDGWQEWDPKDPSKSLAVIGHYISENYNGVVLHPIDFINTSMGKRVAEVMDPNITTISPVNKLHPHDDLMATGSSRSLFIWRPNNEFELTKRKEETKLIYYGKAGKKSSRKFGGDSDDDSGNDAFSFKGKKSQSKKYDPNQVVVRSKLSSRTLV</sequence>
<feature type="domain" description="SNF2 N-terminal" evidence="8">
    <location>
        <begin position="178"/>
        <end position="236"/>
    </location>
</feature>
<keyword evidence="10" id="KW-1185">Reference proteome</keyword>
<keyword evidence="3" id="KW-0853">WD repeat</keyword>
<dbReference type="OrthoDB" id="9890280at2759"/>
<dbReference type="GO" id="GO:0009411">
    <property type="term" value="P:response to UV"/>
    <property type="evidence" value="ECO:0007669"/>
    <property type="project" value="TreeGrafter"/>
</dbReference>
<dbReference type="Gene3D" id="3.40.50.10810">
    <property type="entry name" value="Tandem AAA-ATPase domain"/>
    <property type="match status" value="1"/>
</dbReference>
<evidence type="ECO:0000256" key="7">
    <source>
        <dbReference type="SAM" id="MobiDB-lite"/>
    </source>
</evidence>
<feature type="region of interest" description="Disordered" evidence="7">
    <location>
        <begin position="441"/>
        <end position="489"/>
    </location>
</feature>
<gene>
    <name evidence="9" type="ORF">GIB67_020703</name>
</gene>
<dbReference type="GO" id="GO:0080008">
    <property type="term" value="C:Cul4-RING E3 ubiquitin ligase complex"/>
    <property type="evidence" value="ECO:0007669"/>
    <property type="project" value="InterPro"/>
</dbReference>
<dbReference type="AlphaFoldDB" id="A0A7J7NJP0"/>
<comment type="subcellular location">
    <subcellularLocation>
        <location evidence="1">Nucleus</location>
    </subcellularLocation>
</comment>
<reference evidence="9 10" key="1">
    <citation type="journal article" date="2020" name="IScience">
        <title>Genome Sequencing of the Endangered Kingdonia uniflora (Circaeasteraceae, Ranunculales) Reveals Potential Mechanisms of Evolutionary Specialization.</title>
        <authorList>
            <person name="Sun Y."/>
            <person name="Deng T."/>
            <person name="Zhang A."/>
            <person name="Moore M.J."/>
            <person name="Landis J.B."/>
            <person name="Lin N."/>
            <person name="Zhang H."/>
            <person name="Zhang X."/>
            <person name="Huang J."/>
            <person name="Zhang X."/>
            <person name="Sun H."/>
            <person name="Wang H."/>
        </authorList>
    </citation>
    <scope>NUCLEOTIDE SEQUENCE [LARGE SCALE GENOMIC DNA]</scope>
    <source>
        <strain evidence="9">TB1705</strain>
        <tissue evidence="9">Leaf</tissue>
    </source>
</reference>
<organism evidence="9 10">
    <name type="scientific">Kingdonia uniflora</name>
    <dbReference type="NCBI Taxonomy" id="39325"/>
    <lineage>
        <taxon>Eukaryota</taxon>
        <taxon>Viridiplantae</taxon>
        <taxon>Streptophyta</taxon>
        <taxon>Embryophyta</taxon>
        <taxon>Tracheophyta</taxon>
        <taxon>Spermatophyta</taxon>
        <taxon>Magnoliopsida</taxon>
        <taxon>Ranunculales</taxon>
        <taxon>Circaeasteraceae</taxon>
        <taxon>Kingdonia</taxon>
    </lineage>
</organism>
<proteinExistence type="inferred from homology"/>
<evidence type="ECO:0000256" key="3">
    <source>
        <dbReference type="ARBA" id="ARBA00022574"/>
    </source>
</evidence>
<evidence type="ECO:0000259" key="8">
    <source>
        <dbReference type="Pfam" id="PF00176"/>
    </source>
</evidence>
<dbReference type="Gene3D" id="2.130.10.10">
    <property type="entry name" value="YVTN repeat-like/Quinoprotein amine dehydrogenase"/>
    <property type="match status" value="1"/>
</dbReference>
<dbReference type="InterPro" id="IPR000330">
    <property type="entry name" value="SNF2_N"/>
</dbReference>
<dbReference type="Pfam" id="PF00176">
    <property type="entry name" value="SNF2-rel_dom"/>
    <property type="match status" value="1"/>
</dbReference>
<dbReference type="InterPro" id="IPR033312">
    <property type="entry name" value="DDB2"/>
</dbReference>
<dbReference type="InterPro" id="IPR015943">
    <property type="entry name" value="WD40/YVTN_repeat-like_dom_sf"/>
</dbReference>
<dbReference type="PANTHER" id="PTHR15169:SF0">
    <property type="entry name" value="DNA DAMAGE-BINDING PROTEIN 2"/>
    <property type="match status" value="1"/>
</dbReference>
<comment type="similarity">
    <text evidence="2">Belongs to the WD repeat DDB2/WDR76 family.</text>
</comment>
<evidence type="ECO:0000313" key="9">
    <source>
        <dbReference type="EMBL" id="KAF6167397.1"/>
    </source>
</evidence>
<evidence type="ECO:0000256" key="4">
    <source>
        <dbReference type="ARBA" id="ARBA00022737"/>
    </source>
</evidence>
<name>A0A7J7NJP0_9MAGN</name>
<evidence type="ECO:0000313" key="10">
    <source>
        <dbReference type="Proteomes" id="UP000541444"/>
    </source>
</evidence>
<keyword evidence="6" id="KW-0539">Nucleus</keyword>
<dbReference type="GO" id="GO:0006281">
    <property type="term" value="P:DNA repair"/>
    <property type="evidence" value="ECO:0007669"/>
    <property type="project" value="InterPro"/>
</dbReference>
<dbReference type="GO" id="GO:0005634">
    <property type="term" value="C:nucleus"/>
    <property type="evidence" value="ECO:0007669"/>
    <property type="project" value="UniProtKB-SubCell"/>
</dbReference>
<dbReference type="GO" id="GO:0003684">
    <property type="term" value="F:damaged DNA binding"/>
    <property type="evidence" value="ECO:0007669"/>
    <property type="project" value="InterPro"/>
</dbReference>
<evidence type="ECO:0000256" key="6">
    <source>
        <dbReference type="ARBA" id="ARBA00023242"/>
    </source>
</evidence>
<evidence type="ECO:0000256" key="2">
    <source>
        <dbReference type="ARBA" id="ARBA00005434"/>
    </source>
</evidence>
<evidence type="ECO:0000256" key="1">
    <source>
        <dbReference type="ARBA" id="ARBA00004123"/>
    </source>
</evidence>
<dbReference type="Proteomes" id="UP000541444">
    <property type="component" value="Unassembled WGS sequence"/>
</dbReference>
<keyword evidence="5" id="KW-0833">Ubl conjugation pathway</keyword>
<dbReference type="SUPFAM" id="SSF52540">
    <property type="entry name" value="P-loop containing nucleoside triphosphate hydrolases"/>
    <property type="match status" value="1"/>
</dbReference>
<protein>
    <recommendedName>
        <fullName evidence="8">SNF2 N-terminal domain-containing protein</fullName>
    </recommendedName>
</protein>
<dbReference type="GO" id="GO:0005524">
    <property type="term" value="F:ATP binding"/>
    <property type="evidence" value="ECO:0007669"/>
    <property type="project" value="InterPro"/>
</dbReference>
<dbReference type="InterPro" id="IPR038718">
    <property type="entry name" value="SNF2-like_sf"/>
</dbReference>
<accession>A0A7J7NJP0</accession>
<evidence type="ECO:0000256" key="5">
    <source>
        <dbReference type="ARBA" id="ARBA00022786"/>
    </source>
</evidence>
<keyword evidence="4" id="KW-0677">Repeat</keyword>